<dbReference type="AlphaFoldDB" id="A0A8K0R8D8"/>
<evidence type="ECO:0000313" key="4">
    <source>
        <dbReference type="Proteomes" id="UP000813461"/>
    </source>
</evidence>
<dbReference type="OrthoDB" id="191139at2759"/>
<name>A0A8K0R8D8_9PLEO</name>
<dbReference type="PANTHER" id="PTHR24320">
    <property type="entry name" value="RETINOL DEHYDROGENASE"/>
    <property type="match status" value="1"/>
</dbReference>
<dbReference type="Proteomes" id="UP000813461">
    <property type="component" value="Unassembled WGS sequence"/>
</dbReference>
<dbReference type="InterPro" id="IPR002347">
    <property type="entry name" value="SDR_fam"/>
</dbReference>
<dbReference type="GO" id="GO:0016491">
    <property type="term" value="F:oxidoreductase activity"/>
    <property type="evidence" value="ECO:0007669"/>
    <property type="project" value="UniProtKB-KW"/>
</dbReference>
<dbReference type="Pfam" id="PF00106">
    <property type="entry name" value="adh_short"/>
    <property type="match status" value="1"/>
</dbReference>
<dbReference type="PANTHER" id="PTHR24320:SF33">
    <property type="entry name" value="OXIDOREDUCTASE BLI-4, MITOCHONDRIAL-RELATED"/>
    <property type="match status" value="1"/>
</dbReference>
<dbReference type="Gene3D" id="3.40.50.720">
    <property type="entry name" value="NAD(P)-binding Rossmann-like Domain"/>
    <property type="match status" value="1"/>
</dbReference>
<keyword evidence="2" id="KW-0560">Oxidoreductase</keyword>
<keyword evidence="4" id="KW-1185">Reference proteome</keyword>
<dbReference type="PRINTS" id="PR00081">
    <property type="entry name" value="GDHRDH"/>
</dbReference>
<evidence type="ECO:0000256" key="1">
    <source>
        <dbReference type="ARBA" id="ARBA00006484"/>
    </source>
</evidence>
<accession>A0A8K0R8D8</accession>
<organism evidence="3 4">
    <name type="scientific">Paraphoma chrysanthemicola</name>
    <dbReference type="NCBI Taxonomy" id="798071"/>
    <lineage>
        <taxon>Eukaryota</taxon>
        <taxon>Fungi</taxon>
        <taxon>Dikarya</taxon>
        <taxon>Ascomycota</taxon>
        <taxon>Pezizomycotina</taxon>
        <taxon>Dothideomycetes</taxon>
        <taxon>Pleosporomycetidae</taxon>
        <taxon>Pleosporales</taxon>
        <taxon>Pleosporineae</taxon>
        <taxon>Phaeosphaeriaceae</taxon>
        <taxon>Paraphoma</taxon>
    </lineage>
</organism>
<comment type="caution">
    <text evidence="3">The sequence shown here is derived from an EMBL/GenBank/DDBJ whole genome shotgun (WGS) entry which is preliminary data.</text>
</comment>
<proteinExistence type="inferred from homology"/>
<reference evidence="3" key="1">
    <citation type="journal article" date="2021" name="Nat. Commun.">
        <title>Genetic determinants of endophytism in the Arabidopsis root mycobiome.</title>
        <authorList>
            <person name="Mesny F."/>
            <person name="Miyauchi S."/>
            <person name="Thiergart T."/>
            <person name="Pickel B."/>
            <person name="Atanasova L."/>
            <person name="Karlsson M."/>
            <person name="Huettel B."/>
            <person name="Barry K.W."/>
            <person name="Haridas S."/>
            <person name="Chen C."/>
            <person name="Bauer D."/>
            <person name="Andreopoulos W."/>
            <person name="Pangilinan J."/>
            <person name="LaButti K."/>
            <person name="Riley R."/>
            <person name="Lipzen A."/>
            <person name="Clum A."/>
            <person name="Drula E."/>
            <person name="Henrissat B."/>
            <person name="Kohler A."/>
            <person name="Grigoriev I.V."/>
            <person name="Martin F.M."/>
            <person name="Hacquard S."/>
        </authorList>
    </citation>
    <scope>NUCLEOTIDE SEQUENCE</scope>
    <source>
        <strain evidence="3">MPI-SDFR-AT-0120</strain>
    </source>
</reference>
<comment type="similarity">
    <text evidence="1">Belongs to the short-chain dehydrogenases/reductases (SDR) family.</text>
</comment>
<protein>
    <recommendedName>
        <fullName evidence="5">Retinol dehydrogenase 12</fullName>
    </recommendedName>
</protein>
<sequence length="404" mass="44022">MHSLKLFRSASALRCSCYTTSALRVSTTRIASRSYATENPNRLKGPVKTGPSTMQAVKNTIAENLGNTVLGVNVGAHSLAPADQQFSLEEVPDLSGKVALVTGGSEGIGYGCTHTLLSHNISKLFILSQSEDIANDAINAIAKEMGQDKADRVVWMQCDLSDWEQTGKVAFDIASKTDRLDILINNAGRGIMTYQLSKHNGIDLHMATNHMGHVVLTSHLLPLLKSTAEKGDKVRLVQLGSNLHENAPKETKFESIDELNTDYGPQPQYGRTKLASILYAKYLDRHLHSSHPNILSNATHPGIVETRQSAVHIHEAYPLLGYGMSVGAAPFKKTQFEGCVSTMFAATRTEKSGQYICPPAIVEPGSEKANDEQLGERLMDLTWKVVKEKTKAGSADKGCPFKEY</sequence>
<dbReference type="SUPFAM" id="SSF51735">
    <property type="entry name" value="NAD(P)-binding Rossmann-fold domains"/>
    <property type="match status" value="1"/>
</dbReference>
<dbReference type="InterPro" id="IPR036291">
    <property type="entry name" value="NAD(P)-bd_dom_sf"/>
</dbReference>
<evidence type="ECO:0000256" key="2">
    <source>
        <dbReference type="ARBA" id="ARBA00023002"/>
    </source>
</evidence>
<evidence type="ECO:0000313" key="3">
    <source>
        <dbReference type="EMBL" id="KAH7089996.1"/>
    </source>
</evidence>
<gene>
    <name evidence="3" type="ORF">FB567DRAFT_522039</name>
</gene>
<evidence type="ECO:0008006" key="5">
    <source>
        <dbReference type="Google" id="ProtNLM"/>
    </source>
</evidence>
<dbReference type="EMBL" id="JAGMVJ010000006">
    <property type="protein sequence ID" value="KAH7089996.1"/>
    <property type="molecule type" value="Genomic_DNA"/>
</dbReference>